<keyword evidence="1" id="KW-0812">Transmembrane</keyword>
<name>A0A9P7ER53_9AGAM</name>
<keyword evidence="3" id="KW-1185">Reference proteome</keyword>
<dbReference type="PROSITE" id="PS51257">
    <property type="entry name" value="PROKAR_LIPOPROTEIN"/>
    <property type="match status" value="1"/>
</dbReference>
<accession>A0A9P7ER53</accession>
<proteinExistence type="predicted"/>
<evidence type="ECO:0000313" key="2">
    <source>
        <dbReference type="EMBL" id="KAG2079475.1"/>
    </source>
</evidence>
<dbReference type="AlphaFoldDB" id="A0A9P7ER53"/>
<dbReference type="Proteomes" id="UP000823399">
    <property type="component" value="Unassembled WGS sequence"/>
</dbReference>
<organism evidence="2 3">
    <name type="scientific">Suillus discolor</name>
    <dbReference type="NCBI Taxonomy" id="1912936"/>
    <lineage>
        <taxon>Eukaryota</taxon>
        <taxon>Fungi</taxon>
        <taxon>Dikarya</taxon>
        <taxon>Basidiomycota</taxon>
        <taxon>Agaricomycotina</taxon>
        <taxon>Agaricomycetes</taxon>
        <taxon>Agaricomycetidae</taxon>
        <taxon>Boletales</taxon>
        <taxon>Suillineae</taxon>
        <taxon>Suillaceae</taxon>
        <taxon>Suillus</taxon>
    </lineage>
</organism>
<dbReference type="GeneID" id="64701731"/>
<dbReference type="RefSeq" id="XP_041283987.1">
    <property type="nucleotide sequence ID" value="XM_041439472.1"/>
</dbReference>
<protein>
    <submittedName>
        <fullName evidence="2">Uncharacterized protein</fullName>
    </submittedName>
</protein>
<evidence type="ECO:0000313" key="3">
    <source>
        <dbReference type="Proteomes" id="UP000823399"/>
    </source>
</evidence>
<dbReference type="OrthoDB" id="2688894at2759"/>
<sequence length="96" mass="10790">MKTHVFYFASFVAVSCFDLIIVFSLKSSSSRYLLEDQTLYGLLQILEVVQIFMLGPRLILGIREYNAKLVADSNTATVMTSIAFQERVHMSTSSSV</sequence>
<keyword evidence="1" id="KW-0472">Membrane</keyword>
<keyword evidence="1" id="KW-1133">Transmembrane helix</keyword>
<comment type="caution">
    <text evidence="2">The sequence shown here is derived from an EMBL/GenBank/DDBJ whole genome shotgun (WGS) entry which is preliminary data.</text>
</comment>
<evidence type="ECO:0000256" key="1">
    <source>
        <dbReference type="SAM" id="Phobius"/>
    </source>
</evidence>
<gene>
    <name evidence="2" type="ORF">F5147DRAFT_741236</name>
</gene>
<feature type="transmembrane region" description="Helical" evidence="1">
    <location>
        <begin position="6"/>
        <end position="25"/>
    </location>
</feature>
<dbReference type="EMBL" id="JABBWM010000755">
    <property type="protein sequence ID" value="KAG2079475.1"/>
    <property type="molecule type" value="Genomic_DNA"/>
</dbReference>
<reference evidence="2" key="1">
    <citation type="journal article" date="2020" name="New Phytol.">
        <title>Comparative genomics reveals dynamic genome evolution in host specialist ectomycorrhizal fungi.</title>
        <authorList>
            <person name="Lofgren L.A."/>
            <person name="Nguyen N.H."/>
            <person name="Vilgalys R."/>
            <person name="Ruytinx J."/>
            <person name="Liao H.L."/>
            <person name="Branco S."/>
            <person name="Kuo A."/>
            <person name="LaButti K."/>
            <person name="Lipzen A."/>
            <person name="Andreopoulos W."/>
            <person name="Pangilinan J."/>
            <person name="Riley R."/>
            <person name="Hundley H."/>
            <person name="Na H."/>
            <person name="Barry K."/>
            <person name="Grigoriev I.V."/>
            <person name="Stajich J.E."/>
            <person name="Kennedy P.G."/>
        </authorList>
    </citation>
    <scope>NUCLEOTIDE SEQUENCE</scope>
    <source>
        <strain evidence="2">FC423</strain>
    </source>
</reference>